<reference evidence="4 5" key="1">
    <citation type="submission" date="2018-05" db="EMBL/GenBank/DDBJ databases">
        <title>Genomic Encyclopedia of Type Strains, Phase IV (KMG-IV): sequencing the most valuable type-strain genomes for metagenomic binning, comparative biology and taxonomic classification.</title>
        <authorList>
            <person name="Goeker M."/>
        </authorList>
    </citation>
    <scope>NUCLEOTIDE SEQUENCE [LARGE SCALE GENOMIC DNA]</scope>
    <source>
        <strain evidence="4 5">DSM 28816</strain>
    </source>
</reference>
<evidence type="ECO:0000313" key="4">
    <source>
        <dbReference type="EMBL" id="PXV91830.1"/>
    </source>
</evidence>
<dbReference type="Pfam" id="PF01478">
    <property type="entry name" value="Peptidase_A24"/>
    <property type="match status" value="1"/>
</dbReference>
<evidence type="ECO:0000256" key="1">
    <source>
        <dbReference type="ARBA" id="ARBA00005801"/>
    </source>
</evidence>
<accession>A0A318EUF1</accession>
<dbReference type="InterPro" id="IPR050882">
    <property type="entry name" value="Prepilin_peptidase/N-MTase"/>
</dbReference>
<comment type="caution">
    <text evidence="4">The sequence shown here is derived from an EMBL/GenBank/DDBJ whole genome shotgun (WGS) entry which is preliminary data.</text>
</comment>
<feature type="transmembrane region" description="Helical" evidence="2">
    <location>
        <begin position="40"/>
        <end position="64"/>
    </location>
</feature>
<dbReference type="GO" id="GO:0004190">
    <property type="term" value="F:aspartic-type endopeptidase activity"/>
    <property type="evidence" value="ECO:0007669"/>
    <property type="project" value="InterPro"/>
</dbReference>
<feature type="domain" description="Prepilin type IV endopeptidase peptidase" evidence="3">
    <location>
        <begin position="2"/>
        <end position="98"/>
    </location>
</feature>
<sequence length="156" mass="17375">MVLIALIMDFATGKVSNKLIIIGLLLGFFIPYIQDKKGNIIGFLLGAAAPIAILLLVFIIGGIGAGDIKLFAVIGGFIGVQGVLKCMITAFVIGAVISFVKILVYKNFFFCFHNIIRYLSQTYNTKKFQIYEREKSNTIHFTLPMFISILIYIVIW</sequence>
<dbReference type="EMBL" id="QICS01000003">
    <property type="protein sequence ID" value="PXV91830.1"/>
    <property type="molecule type" value="Genomic_DNA"/>
</dbReference>
<keyword evidence="2" id="KW-0812">Transmembrane</keyword>
<evidence type="ECO:0000256" key="2">
    <source>
        <dbReference type="SAM" id="Phobius"/>
    </source>
</evidence>
<proteinExistence type="inferred from homology"/>
<dbReference type="PANTHER" id="PTHR30487">
    <property type="entry name" value="TYPE 4 PREPILIN-LIKE PROTEINS LEADER PEPTIDE-PROCESSING ENZYME"/>
    <property type="match status" value="1"/>
</dbReference>
<gene>
    <name evidence="4" type="ORF">C8E03_103401</name>
</gene>
<feature type="transmembrane region" description="Helical" evidence="2">
    <location>
        <begin position="70"/>
        <end position="100"/>
    </location>
</feature>
<name>A0A318EUF1_9FIRM</name>
<dbReference type="Gene3D" id="1.20.120.1220">
    <property type="match status" value="1"/>
</dbReference>
<dbReference type="PANTHER" id="PTHR30487:SF0">
    <property type="entry name" value="PREPILIN LEADER PEPTIDASE_N-METHYLTRANSFERASE-RELATED"/>
    <property type="match status" value="1"/>
</dbReference>
<feature type="transmembrane region" description="Helical" evidence="2">
    <location>
        <begin position="137"/>
        <end position="155"/>
    </location>
</feature>
<evidence type="ECO:0000259" key="3">
    <source>
        <dbReference type="Pfam" id="PF01478"/>
    </source>
</evidence>
<dbReference type="AlphaFoldDB" id="A0A318EUF1"/>
<organism evidence="4 5">
    <name type="scientific">Lachnotalea glycerini</name>
    <dbReference type="NCBI Taxonomy" id="1763509"/>
    <lineage>
        <taxon>Bacteria</taxon>
        <taxon>Bacillati</taxon>
        <taxon>Bacillota</taxon>
        <taxon>Clostridia</taxon>
        <taxon>Lachnospirales</taxon>
        <taxon>Lachnospiraceae</taxon>
        <taxon>Lachnotalea</taxon>
    </lineage>
</organism>
<protein>
    <submittedName>
        <fullName evidence="4">Prepilin peptidase CpaA</fullName>
    </submittedName>
</protein>
<dbReference type="Proteomes" id="UP000247523">
    <property type="component" value="Unassembled WGS sequence"/>
</dbReference>
<evidence type="ECO:0000313" key="5">
    <source>
        <dbReference type="Proteomes" id="UP000247523"/>
    </source>
</evidence>
<feature type="transmembrane region" description="Helical" evidence="2">
    <location>
        <begin position="15"/>
        <end position="33"/>
    </location>
</feature>
<comment type="similarity">
    <text evidence="1">Belongs to the peptidase A24 family.</text>
</comment>
<keyword evidence="2" id="KW-0472">Membrane</keyword>
<keyword evidence="2" id="KW-1133">Transmembrane helix</keyword>
<dbReference type="InterPro" id="IPR000045">
    <property type="entry name" value="Prepilin_IV_endopep_pep"/>
</dbReference>
<dbReference type="GO" id="GO:0005886">
    <property type="term" value="C:plasma membrane"/>
    <property type="evidence" value="ECO:0007669"/>
    <property type="project" value="TreeGrafter"/>
</dbReference>
<dbReference type="GO" id="GO:0006465">
    <property type="term" value="P:signal peptide processing"/>
    <property type="evidence" value="ECO:0007669"/>
    <property type="project" value="TreeGrafter"/>
</dbReference>